<proteinExistence type="predicted"/>
<feature type="compositionally biased region" description="Low complexity" evidence="1">
    <location>
        <begin position="81"/>
        <end position="112"/>
    </location>
</feature>
<dbReference type="OrthoDB" id="10040266at2759"/>
<comment type="caution">
    <text evidence="2">The sequence shown here is derived from an EMBL/GenBank/DDBJ whole genome shotgun (WGS) entry which is preliminary data.</text>
</comment>
<evidence type="ECO:0000313" key="4">
    <source>
        <dbReference type="Proteomes" id="UP000663828"/>
    </source>
</evidence>
<organism evidence="2 5">
    <name type="scientific">Adineta ricciae</name>
    <name type="common">Rotifer</name>
    <dbReference type="NCBI Taxonomy" id="249248"/>
    <lineage>
        <taxon>Eukaryota</taxon>
        <taxon>Metazoa</taxon>
        <taxon>Spiralia</taxon>
        <taxon>Gnathifera</taxon>
        <taxon>Rotifera</taxon>
        <taxon>Eurotatoria</taxon>
        <taxon>Bdelloidea</taxon>
        <taxon>Adinetida</taxon>
        <taxon>Adinetidae</taxon>
        <taxon>Adineta</taxon>
    </lineage>
</organism>
<evidence type="ECO:0000256" key="1">
    <source>
        <dbReference type="SAM" id="MobiDB-lite"/>
    </source>
</evidence>
<dbReference type="EMBL" id="CAJNOJ010000310">
    <property type="protein sequence ID" value="CAF1389302.1"/>
    <property type="molecule type" value="Genomic_DNA"/>
</dbReference>
<dbReference type="Proteomes" id="UP000663852">
    <property type="component" value="Unassembled WGS sequence"/>
</dbReference>
<accession>A0A815K1N0</accession>
<keyword evidence="4" id="KW-1185">Reference proteome</keyword>
<feature type="compositionally biased region" description="Polar residues" evidence="1">
    <location>
        <begin position="247"/>
        <end position="257"/>
    </location>
</feature>
<feature type="compositionally biased region" description="Basic and acidic residues" evidence="1">
    <location>
        <begin position="113"/>
        <end position="139"/>
    </location>
</feature>
<protein>
    <submittedName>
        <fullName evidence="2">Uncharacterized protein</fullName>
    </submittedName>
</protein>
<evidence type="ECO:0000313" key="3">
    <source>
        <dbReference type="EMBL" id="CAF1649171.1"/>
    </source>
</evidence>
<feature type="compositionally biased region" description="Basic and acidic residues" evidence="1">
    <location>
        <begin position="192"/>
        <end position="213"/>
    </location>
</feature>
<feature type="compositionally biased region" description="Basic and acidic residues" evidence="1">
    <location>
        <begin position="70"/>
        <end position="80"/>
    </location>
</feature>
<name>A0A815K1N0_ADIRI</name>
<dbReference type="AlphaFoldDB" id="A0A815K1N0"/>
<gene>
    <name evidence="2" type="ORF">EDS130_LOCUS35374</name>
    <name evidence="3" type="ORF">XAT740_LOCUS54650</name>
</gene>
<feature type="region of interest" description="Disordered" evidence="1">
    <location>
        <begin position="25"/>
        <end position="151"/>
    </location>
</feature>
<dbReference type="Proteomes" id="UP000663828">
    <property type="component" value="Unassembled WGS sequence"/>
</dbReference>
<feature type="region of interest" description="Disordered" evidence="1">
    <location>
        <begin position="242"/>
        <end position="289"/>
    </location>
</feature>
<feature type="region of interest" description="Disordered" evidence="1">
    <location>
        <begin position="170"/>
        <end position="225"/>
    </location>
</feature>
<reference evidence="2" key="1">
    <citation type="submission" date="2021-02" db="EMBL/GenBank/DDBJ databases">
        <authorList>
            <person name="Nowell W R."/>
        </authorList>
    </citation>
    <scope>NUCLEOTIDE SEQUENCE</scope>
</reference>
<sequence>MTSSYYPITTDNYFDKTHSKAMTSTSHYNSYHPIKATKRSYSDDDDDDDLDALRNAALKTLNSRKRKNTHDHSPIRRESRSPSQSYSSRSGSSYSSISRSSSSSSLSSISSDSIDRHDKDYRFENKEKQATGDIDERFPQDIPTANDDTLILDCPFQDDDLLLHQEDKPTENSFAHTPLPPPPPRKSSTRNDQNHHKSSTKDTKPQKKEERRHSSPVNERPVSITVKLNTDEFDLRHLIKKRRTEESSQNNHRTVQILQKDRNNTPIIHRSTHDRHSDKSRSSHRHHKH</sequence>
<dbReference type="EMBL" id="CAJNOR010009894">
    <property type="protein sequence ID" value="CAF1649171.1"/>
    <property type="molecule type" value="Genomic_DNA"/>
</dbReference>
<evidence type="ECO:0000313" key="5">
    <source>
        <dbReference type="Proteomes" id="UP000663852"/>
    </source>
</evidence>
<evidence type="ECO:0000313" key="2">
    <source>
        <dbReference type="EMBL" id="CAF1389302.1"/>
    </source>
</evidence>